<dbReference type="GO" id="GO:0000175">
    <property type="term" value="F:3'-5'-RNA exonuclease activity"/>
    <property type="evidence" value="ECO:0007669"/>
    <property type="project" value="TreeGrafter"/>
</dbReference>
<dbReference type="Pfam" id="PF00013">
    <property type="entry name" value="KH_1"/>
    <property type="match status" value="1"/>
</dbReference>
<dbReference type="PATRIC" id="fig|89059.3.peg.2181"/>
<keyword evidence="3 8" id="KW-0808">Transferase</keyword>
<comment type="function">
    <text evidence="8">Involved in mRNA degradation. Catalyzes the phosphorolysis of single-stranded polyribonucleotides processively in the 3'- to 5'-direction.</text>
</comment>
<dbReference type="PANTHER" id="PTHR11252">
    <property type="entry name" value="POLYRIBONUCLEOTIDE NUCLEOTIDYLTRANSFERASE"/>
    <property type="match status" value="1"/>
</dbReference>
<dbReference type="InterPro" id="IPR004087">
    <property type="entry name" value="KH_dom"/>
</dbReference>
<dbReference type="InterPro" id="IPR015848">
    <property type="entry name" value="PNPase_PH_RNA-bd_bac/org-type"/>
</dbReference>
<dbReference type="SUPFAM" id="SSF55666">
    <property type="entry name" value="Ribonuclease PH domain 2-like"/>
    <property type="match status" value="2"/>
</dbReference>
<dbReference type="InterPro" id="IPR003029">
    <property type="entry name" value="S1_domain"/>
</dbReference>
<dbReference type="PROSITE" id="PS50126">
    <property type="entry name" value="S1"/>
    <property type="match status" value="1"/>
</dbReference>
<dbReference type="SUPFAM" id="SSF54211">
    <property type="entry name" value="Ribosomal protein S5 domain 2-like"/>
    <property type="match status" value="2"/>
</dbReference>
<dbReference type="InterPro" id="IPR012162">
    <property type="entry name" value="PNPase"/>
</dbReference>
<evidence type="ECO:0000259" key="10">
    <source>
        <dbReference type="PROSITE" id="PS50126"/>
    </source>
</evidence>
<evidence type="ECO:0000313" key="12">
    <source>
        <dbReference type="Proteomes" id="UP000051491"/>
    </source>
</evidence>
<dbReference type="Pfam" id="PF03726">
    <property type="entry name" value="PNPase"/>
    <property type="match status" value="1"/>
</dbReference>
<evidence type="ECO:0000256" key="1">
    <source>
        <dbReference type="ARBA" id="ARBA00007404"/>
    </source>
</evidence>
<evidence type="ECO:0000256" key="3">
    <source>
        <dbReference type="ARBA" id="ARBA00022679"/>
    </source>
</evidence>
<feature type="binding site" evidence="8">
    <location>
        <position position="496"/>
    </location>
    <ligand>
        <name>Mg(2+)</name>
        <dbReference type="ChEBI" id="CHEBI:18420"/>
    </ligand>
</feature>
<dbReference type="SUPFAM" id="SSF46915">
    <property type="entry name" value="Polynucleotide phosphorylase/guanosine pentaphosphate synthase (PNPase/GPSI), domain 3"/>
    <property type="match status" value="1"/>
</dbReference>
<dbReference type="NCBIfam" id="TIGR03591">
    <property type="entry name" value="polynuc_phos"/>
    <property type="match status" value="1"/>
</dbReference>
<dbReference type="PIRSF" id="PIRSF005499">
    <property type="entry name" value="PNPase"/>
    <property type="match status" value="1"/>
</dbReference>
<keyword evidence="7 8" id="KW-0694">RNA-binding</keyword>
<reference evidence="11 12" key="1">
    <citation type="journal article" date="2015" name="Genome Announc.">
        <title>Expanding the biotechnology potential of lactobacilli through comparative genomics of 213 strains and associated genera.</title>
        <authorList>
            <person name="Sun Z."/>
            <person name="Harris H.M."/>
            <person name="McCann A."/>
            <person name="Guo C."/>
            <person name="Argimon S."/>
            <person name="Zhang W."/>
            <person name="Yang X."/>
            <person name="Jeffery I.B."/>
            <person name="Cooney J.C."/>
            <person name="Kagawa T.F."/>
            <person name="Liu W."/>
            <person name="Song Y."/>
            <person name="Salvetti E."/>
            <person name="Wrobel A."/>
            <person name="Rasinkangas P."/>
            <person name="Parkhill J."/>
            <person name="Rea M.C."/>
            <person name="O'Sullivan O."/>
            <person name="Ritari J."/>
            <person name="Douillard F.P."/>
            <person name="Paul Ross R."/>
            <person name="Yang R."/>
            <person name="Briner A.E."/>
            <person name="Felis G.E."/>
            <person name="de Vos W.M."/>
            <person name="Barrangou R."/>
            <person name="Klaenhammer T.R."/>
            <person name="Caufield P.W."/>
            <person name="Cui Y."/>
            <person name="Zhang H."/>
            <person name="O'Toole P.W."/>
        </authorList>
    </citation>
    <scope>NUCLEOTIDE SEQUENCE [LARGE SCALE GENOMIC DNA]</scope>
    <source>
        <strain evidence="11 12">DSM 15353</strain>
    </source>
</reference>
<dbReference type="SMART" id="SM00322">
    <property type="entry name" value="KH"/>
    <property type="match status" value="1"/>
</dbReference>
<protein>
    <recommendedName>
        <fullName evidence="8">Polyribonucleotide nucleotidyltransferase</fullName>
        <ecNumber evidence="8">2.7.7.8</ecNumber>
    </recommendedName>
    <alternativeName>
        <fullName evidence="8">Polynucleotide phosphorylase</fullName>
        <shortName evidence="8">PNPase</shortName>
    </alternativeName>
</protein>
<dbReference type="InterPro" id="IPR015847">
    <property type="entry name" value="ExoRNase_PH_dom2"/>
</dbReference>
<evidence type="ECO:0000256" key="6">
    <source>
        <dbReference type="ARBA" id="ARBA00022842"/>
    </source>
</evidence>
<evidence type="ECO:0000313" key="11">
    <source>
        <dbReference type="EMBL" id="KRN87083.1"/>
    </source>
</evidence>
<keyword evidence="5 8" id="KW-0479">Metal-binding</keyword>
<dbReference type="EMBL" id="JQBK01000008">
    <property type="protein sequence ID" value="KRN87083.1"/>
    <property type="molecule type" value="Genomic_DNA"/>
</dbReference>
<dbReference type="GO" id="GO:0003723">
    <property type="term" value="F:RNA binding"/>
    <property type="evidence" value="ECO:0007669"/>
    <property type="project" value="UniProtKB-UniRule"/>
</dbReference>
<comment type="caution">
    <text evidence="11">The sequence shown here is derived from an EMBL/GenBank/DDBJ whole genome shotgun (WGS) entry which is preliminary data.</text>
</comment>
<organism evidence="11 12">
    <name type="scientific">Ligilactobacillus acidipiscis</name>
    <dbReference type="NCBI Taxonomy" id="89059"/>
    <lineage>
        <taxon>Bacteria</taxon>
        <taxon>Bacillati</taxon>
        <taxon>Bacillota</taxon>
        <taxon>Bacilli</taxon>
        <taxon>Lactobacillales</taxon>
        <taxon>Lactobacillaceae</taxon>
        <taxon>Ligilactobacillus</taxon>
    </lineage>
</organism>
<dbReference type="InterPro" id="IPR012340">
    <property type="entry name" value="NA-bd_OB-fold"/>
</dbReference>
<dbReference type="RefSeq" id="WP_056988031.1">
    <property type="nucleotide sequence ID" value="NZ_JQBK01000008.1"/>
</dbReference>
<evidence type="ECO:0000256" key="8">
    <source>
        <dbReference type="HAMAP-Rule" id="MF_01595"/>
    </source>
</evidence>
<feature type="region of interest" description="Disordered" evidence="9">
    <location>
        <begin position="701"/>
        <end position="741"/>
    </location>
</feature>
<dbReference type="CDD" id="cd11363">
    <property type="entry name" value="RNase_PH_PNPase_1"/>
    <property type="match status" value="1"/>
</dbReference>
<dbReference type="SUPFAM" id="SSF54791">
    <property type="entry name" value="Eukaryotic type KH-domain (KH-domain type I)"/>
    <property type="match status" value="1"/>
</dbReference>
<keyword evidence="2 8" id="KW-0963">Cytoplasm</keyword>
<dbReference type="Gene3D" id="3.30.230.70">
    <property type="entry name" value="GHMP Kinase, N-terminal domain"/>
    <property type="match status" value="2"/>
</dbReference>
<sequence>MVKSTYTIKLAGHDLTIENGEVAKQADGAVLVRFGDTTVLSTVVSKPAAIDADFFPLTINYEEKKYAAGKIPGGFIKREGKPSDGATLIARMIDRPLRPLFPEGFKDEVQVTNLVLSAEPDCSPALAAMIGSSLCLGISDIPFGGPVAAVEVGRVADHFVIAPTKEQQGASDLDITVAGTAASINMVEAGCDQVEESDVLDALEFGEQEIKKLCAFQQQIITEIGQTKRSFVVEKPDKQLESELADQATDALKEAILTNDKQERDQNIAAVKNMILEHYDVAGEDELLKNGADLAEVSDILDDLEKKIVRKLITVDKVRPDHRACDEIRSLTAQIDYIPRVHGSGLFTRGQTQVLSTLTLAPMSEGQTIDDLEEEKIKNFIHQYNFPQFSVGETGRMRAPGRREIGHGALGERALKPVIPATADFPYTIRLVADVLESNGSSSQASICAGTLALMAAGVPIKAPVAGIAMGLIKDEQDYTILTDIQGIEDHLGDMDFKVAGTKQGITALQMDIKVDGVNRNILSQALQQAKKARLEILDVIETTIPAPRKHLSLYAPKVETMQIDQDQIKVVIGKGGETINKIIDETGVKIDIDEDGTVRIMSSEQNKIDRTEDIIRILTKKVKVGEIYEATVIRIEKFGAIVELFHNKQALVHISQLAKQHVDKVSDVVSVGEKMEVKITEVDMHDRIKASHRAIIENKAVASDSSQPSSRRDVRNKNKQSFQHTQHKKAPQFVIKQKDK</sequence>
<dbReference type="PANTHER" id="PTHR11252:SF0">
    <property type="entry name" value="POLYRIBONUCLEOTIDE NUCLEOTIDYLTRANSFERASE 1, MITOCHONDRIAL"/>
    <property type="match status" value="1"/>
</dbReference>
<dbReference type="GO" id="GO:0006396">
    <property type="term" value="P:RNA processing"/>
    <property type="evidence" value="ECO:0007669"/>
    <property type="project" value="InterPro"/>
</dbReference>
<feature type="domain" description="S1 motif" evidence="10">
    <location>
        <begin position="626"/>
        <end position="694"/>
    </location>
</feature>
<dbReference type="CDD" id="cd02393">
    <property type="entry name" value="KH-I_PNPase"/>
    <property type="match status" value="1"/>
</dbReference>
<keyword evidence="4 8" id="KW-0548">Nucleotidyltransferase</keyword>
<dbReference type="InterPro" id="IPR036345">
    <property type="entry name" value="ExoRNase_PH_dom2_sf"/>
</dbReference>
<evidence type="ECO:0000256" key="4">
    <source>
        <dbReference type="ARBA" id="ARBA00022695"/>
    </source>
</evidence>
<comment type="subcellular location">
    <subcellularLocation>
        <location evidence="8">Cytoplasm</location>
    </subcellularLocation>
</comment>
<dbReference type="GO" id="GO:0004654">
    <property type="term" value="F:polyribonucleotide nucleotidyltransferase activity"/>
    <property type="evidence" value="ECO:0007669"/>
    <property type="project" value="UniProtKB-UniRule"/>
</dbReference>
<gene>
    <name evidence="8" type="primary">pnp</name>
    <name evidence="11" type="ORF">IV43_GL002064</name>
</gene>
<dbReference type="FunFam" id="3.30.230.70:FF:000001">
    <property type="entry name" value="Polyribonucleotide nucleotidyltransferase"/>
    <property type="match status" value="1"/>
</dbReference>
<accession>A0A0R2KCL8</accession>
<dbReference type="HAMAP" id="MF_01595">
    <property type="entry name" value="PNPase"/>
    <property type="match status" value="1"/>
</dbReference>
<dbReference type="Pfam" id="PF03725">
    <property type="entry name" value="RNase_PH_C"/>
    <property type="match status" value="2"/>
</dbReference>
<dbReference type="Gene3D" id="2.40.50.140">
    <property type="entry name" value="Nucleic acid-binding proteins"/>
    <property type="match status" value="1"/>
</dbReference>
<evidence type="ECO:0000256" key="9">
    <source>
        <dbReference type="SAM" id="MobiDB-lite"/>
    </source>
</evidence>
<keyword evidence="6 8" id="KW-0460">Magnesium</keyword>
<dbReference type="InterPro" id="IPR004088">
    <property type="entry name" value="KH_dom_type_1"/>
</dbReference>
<dbReference type="InterPro" id="IPR001247">
    <property type="entry name" value="ExoRNase_PH_dom1"/>
</dbReference>
<dbReference type="FunFam" id="3.30.230.70:FF:000002">
    <property type="entry name" value="Polyribonucleotide nucleotidyltransferase"/>
    <property type="match status" value="1"/>
</dbReference>
<dbReference type="CDD" id="cd11364">
    <property type="entry name" value="RNase_PH_PNPase_2"/>
    <property type="match status" value="1"/>
</dbReference>
<comment type="similarity">
    <text evidence="1 8">Belongs to the polyribonucleotide nucleotidyltransferase family.</text>
</comment>
<evidence type="ECO:0000256" key="5">
    <source>
        <dbReference type="ARBA" id="ARBA00022723"/>
    </source>
</evidence>
<dbReference type="FunFam" id="3.30.1370.10:FF:000001">
    <property type="entry name" value="Polyribonucleotide nucleotidyltransferase"/>
    <property type="match status" value="1"/>
</dbReference>
<dbReference type="EC" id="2.7.7.8" evidence="8"/>
<dbReference type="InterPro" id="IPR036612">
    <property type="entry name" value="KH_dom_type_1_sf"/>
</dbReference>
<dbReference type="FunFam" id="2.40.50.140:FF:000189">
    <property type="entry name" value="Polyribonucleotide nucleotidyltransferase, putative"/>
    <property type="match status" value="1"/>
</dbReference>
<evidence type="ECO:0000256" key="2">
    <source>
        <dbReference type="ARBA" id="ARBA00022490"/>
    </source>
</evidence>
<dbReference type="Pfam" id="PF01138">
    <property type="entry name" value="RNase_PH"/>
    <property type="match status" value="2"/>
</dbReference>
<dbReference type="OrthoDB" id="9804305at2"/>
<dbReference type="InterPro" id="IPR020568">
    <property type="entry name" value="Ribosomal_Su5_D2-typ_SF"/>
</dbReference>
<dbReference type="InterPro" id="IPR027408">
    <property type="entry name" value="PNPase/RNase_PH_dom_sf"/>
</dbReference>
<dbReference type="Proteomes" id="UP000051491">
    <property type="component" value="Unassembled WGS sequence"/>
</dbReference>
<dbReference type="GO" id="GO:0006402">
    <property type="term" value="P:mRNA catabolic process"/>
    <property type="evidence" value="ECO:0007669"/>
    <property type="project" value="UniProtKB-UniRule"/>
</dbReference>
<dbReference type="SMART" id="SM00316">
    <property type="entry name" value="S1"/>
    <property type="match status" value="1"/>
</dbReference>
<comment type="catalytic activity">
    <reaction evidence="8">
        <text>RNA(n+1) + phosphate = RNA(n) + a ribonucleoside 5'-diphosphate</text>
        <dbReference type="Rhea" id="RHEA:22096"/>
        <dbReference type="Rhea" id="RHEA-COMP:14527"/>
        <dbReference type="Rhea" id="RHEA-COMP:17342"/>
        <dbReference type="ChEBI" id="CHEBI:43474"/>
        <dbReference type="ChEBI" id="CHEBI:57930"/>
        <dbReference type="ChEBI" id="CHEBI:140395"/>
        <dbReference type="EC" id="2.7.7.8"/>
    </reaction>
</comment>
<dbReference type="PROSITE" id="PS50084">
    <property type="entry name" value="KH_TYPE_1"/>
    <property type="match status" value="1"/>
</dbReference>
<dbReference type="SUPFAM" id="SSF50249">
    <property type="entry name" value="Nucleic acid-binding proteins"/>
    <property type="match status" value="1"/>
</dbReference>
<proteinExistence type="inferred from homology"/>
<dbReference type="AlphaFoldDB" id="A0A0R2KCL8"/>
<dbReference type="InterPro" id="IPR036456">
    <property type="entry name" value="PNPase_PH_RNA-bd_sf"/>
</dbReference>
<comment type="cofactor">
    <cofactor evidence="8">
        <name>Mg(2+)</name>
        <dbReference type="ChEBI" id="CHEBI:18420"/>
    </cofactor>
</comment>
<dbReference type="Pfam" id="PF00575">
    <property type="entry name" value="S1"/>
    <property type="match status" value="1"/>
</dbReference>
<feature type="binding site" evidence="8">
    <location>
        <position position="490"/>
    </location>
    <ligand>
        <name>Mg(2+)</name>
        <dbReference type="ChEBI" id="CHEBI:18420"/>
    </ligand>
</feature>
<evidence type="ECO:0000256" key="7">
    <source>
        <dbReference type="ARBA" id="ARBA00022884"/>
    </source>
</evidence>
<dbReference type="NCBIfam" id="NF008805">
    <property type="entry name" value="PRK11824.1"/>
    <property type="match status" value="1"/>
</dbReference>
<dbReference type="Gene3D" id="3.30.1370.10">
    <property type="entry name" value="K Homology domain, type 1"/>
    <property type="match status" value="1"/>
</dbReference>
<dbReference type="GO" id="GO:0000287">
    <property type="term" value="F:magnesium ion binding"/>
    <property type="evidence" value="ECO:0007669"/>
    <property type="project" value="UniProtKB-UniRule"/>
</dbReference>
<name>A0A0R2KCL8_9LACO</name>
<dbReference type="GO" id="GO:0005829">
    <property type="term" value="C:cytosol"/>
    <property type="evidence" value="ECO:0007669"/>
    <property type="project" value="UniProtKB-ARBA"/>
</dbReference>